<organism evidence="1 2">
    <name type="scientific">Gossypium laxum</name>
    <dbReference type="NCBI Taxonomy" id="34288"/>
    <lineage>
        <taxon>Eukaryota</taxon>
        <taxon>Viridiplantae</taxon>
        <taxon>Streptophyta</taxon>
        <taxon>Embryophyta</taxon>
        <taxon>Tracheophyta</taxon>
        <taxon>Spermatophyta</taxon>
        <taxon>Magnoliopsida</taxon>
        <taxon>eudicotyledons</taxon>
        <taxon>Gunneridae</taxon>
        <taxon>Pentapetalae</taxon>
        <taxon>rosids</taxon>
        <taxon>malvids</taxon>
        <taxon>Malvales</taxon>
        <taxon>Malvaceae</taxon>
        <taxon>Malvoideae</taxon>
        <taxon>Gossypium</taxon>
    </lineage>
</organism>
<dbReference type="EMBL" id="JABEZV010000013">
    <property type="protein sequence ID" value="MBA0727674.1"/>
    <property type="molecule type" value="Genomic_DNA"/>
</dbReference>
<evidence type="ECO:0000313" key="2">
    <source>
        <dbReference type="Proteomes" id="UP000593574"/>
    </source>
</evidence>
<feature type="non-terminal residue" evidence="1">
    <location>
        <position position="1"/>
    </location>
</feature>
<keyword evidence="2" id="KW-1185">Reference proteome</keyword>
<dbReference type="Proteomes" id="UP000593574">
    <property type="component" value="Unassembled WGS sequence"/>
</dbReference>
<sequence length="92" mass="11099">MKVSLVVYAMVEMNESDRVMWQFRFRKMIPYDSLSNREPIIAYVLACDSEYMPWFRHHGKPYLLVKEARGRLHHIRRPRRAPRHPWSGVATE</sequence>
<proteinExistence type="predicted"/>
<reference evidence="1 2" key="1">
    <citation type="journal article" date="2019" name="Genome Biol. Evol.">
        <title>Insights into the evolution of the New World diploid cottons (Gossypium, subgenus Houzingenia) based on genome sequencing.</title>
        <authorList>
            <person name="Grover C.E."/>
            <person name="Arick M.A. 2nd"/>
            <person name="Thrash A."/>
            <person name="Conover J.L."/>
            <person name="Sanders W.S."/>
            <person name="Peterson D.G."/>
            <person name="Frelichowski J.E."/>
            <person name="Scheffler J.A."/>
            <person name="Scheffler B.E."/>
            <person name="Wendel J.F."/>
        </authorList>
    </citation>
    <scope>NUCLEOTIDE SEQUENCE [LARGE SCALE GENOMIC DNA]</scope>
    <source>
        <strain evidence="1">4</strain>
        <tissue evidence="1">Leaf</tissue>
    </source>
</reference>
<name>A0A7J9AW98_9ROSI</name>
<accession>A0A7J9AW98</accession>
<comment type="caution">
    <text evidence="1">The sequence shown here is derived from an EMBL/GenBank/DDBJ whole genome shotgun (WGS) entry which is preliminary data.</text>
</comment>
<evidence type="ECO:0000313" key="1">
    <source>
        <dbReference type="EMBL" id="MBA0727674.1"/>
    </source>
</evidence>
<gene>
    <name evidence="1" type="ORF">Golax_000642</name>
</gene>
<protein>
    <submittedName>
        <fullName evidence="1">Uncharacterized protein</fullName>
    </submittedName>
</protein>
<dbReference type="AlphaFoldDB" id="A0A7J9AW98"/>